<reference evidence="4 5" key="1">
    <citation type="submission" date="2018-04" db="EMBL/GenBank/DDBJ databases">
        <title>Genomic Encyclopedia of Archaeal and Bacterial Type Strains, Phase II (KMG-II): from individual species to whole genera.</title>
        <authorList>
            <person name="Goeker M."/>
        </authorList>
    </citation>
    <scope>NUCLEOTIDE SEQUENCE [LARGE SCALE GENOMIC DNA]</scope>
    <source>
        <strain evidence="4 5">DSM 29329</strain>
    </source>
</reference>
<keyword evidence="2" id="KW-0560">Oxidoreductase</keyword>
<proteinExistence type="predicted"/>
<evidence type="ECO:0000313" key="5">
    <source>
        <dbReference type="Proteomes" id="UP000244069"/>
    </source>
</evidence>
<dbReference type="GO" id="GO:0010181">
    <property type="term" value="F:FMN binding"/>
    <property type="evidence" value="ECO:0007669"/>
    <property type="project" value="InterPro"/>
</dbReference>
<evidence type="ECO:0000259" key="3">
    <source>
        <dbReference type="Pfam" id="PF00724"/>
    </source>
</evidence>
<dbReference type="OrthoDB" id="9784632at2"/>
<dbReference type="RefSeq" id="WP_107977662.1">
    <property type="nucleotide sequence ID" value="NZ_BMEZ01000008.1"/>
</dbReference>
<gene>
    <name evidence="4" type="ORF">C8N44_12069</name>
</gene>
<comment type="caution">
    <text evidence="4">The sequence shown here is derived from an EMBL/GenBank/DDBJ whole genome shotgun (WGS) entry which is preliminary data.</text>
</comment>
<keyword evidence="5" id="KW-1185">Reference proteome</keyword>
<dbReference type="PANTHER" id="PTHR43656:SF2">
    <property type="entry name" value="BINDING OXIDOREDUCTASE, PUTATIVE (AFU_ORTHOLOGUE AFUA_2G08260)-RELATED"/>
    <property type="match status" value="1"/>
</dbReference>
<protein>
    <submittedName>
        <fullName evidence="4">2,4-dienoyl-CoA reductase-like NADH-dependent reductase (Old Yellow Enzyme family)</fullName>
    </submittedName>
</protein>
<dbReference type="SUPFAM" id="SSF51395">
    <property type="entry name" value="FMN-linked oxidoreductases"/>
    <property type="match status" value="1"/>
</dbReference>
<feature type="domain" description="NADH:flavin oxidoreductase/NADH oxidase N-terminal" evidence="3">
    <location>
        <begin position="10"/>
        <end position="336"/>
    </location>
</feature>
<dbReference type="Proteomes" id="UP000244069">
    <property type="component" value="Unassembled WGS sequence"/>
</dbReference>
<sequence>MQDPTGTDALFAPLQLPCGVTLKNRLAKSAMSDSLGDGTGHPTPEQIALYRRWAQGGVALSIIGEVQGRHDAPEKPGNLVLNDQSNLTRFEALAEAGQADGAQLWLQLGHAGALAFPPISRPKGPSALDLPGLTCAELTLDEIAALPEEFARTTRLARRAGFGGVQVHAAHGFLLSQFLSPLFNRRTDGYGGSPEARRRLLFEVIEAVTSEAGPGFAVGIKLNATDQLQGGLTRPEALDVVAALDATAVDLIDISGGTYFPGAPAASDGGGRGPYFTDFAALARGRTSKPLMVTGGFKTAEQAEAARAAGATDMIGLARALALLPDLPRRWQAGRDRAPAFPRFRDPPEGGVTAWYTMRLTALAEQGNGPDPGDLPEIIAAYEARDHARAETWRGHFGA</sequence>
<dbReference type="Pfam" id="PF00724">
    <property type="entry name" value="Oxidored_FMN"/>
    <property type="match status" value="1"/>
</dbReference>
<evidence type="ECO:0000256" key="1">
    <source>
        <dbReference type="ARBA" id="ARBA00022630"/>
    </source>
</evidence>
<evidence type="ECO:0000313" key="4">
    <source>
        <dbReference type="EMBL" id="PTX45714.1"/>
    </source>
</evidence>
<dbReference type="PANTHER" id="PTHR43656">
    <property type="entry name" value="BINDING OXIDOREDUCTASE, PUTATIVE (AFU_ORTHOLOGUE AFUA_2G08260)-RELATED"/>
    <property type="match status" value="1"/>
</dbReference>
<dbReference type="InterPro" id="IPR013785">
    <property type="entry name" value="Aldolase_TIM"/>
</dbReference>
<dbReference type="Gene3D" id="3.20.20.70">
    <property type="entry name" value="Aldolase class I"/>
    <property type="match status" value="1"/>
</dbReference>
<evidence type="ECO:0000256" key="2">
    <source>
        <dbReference type="ARBA" id="ARBA00023002"/>
    </source>
</evidence>
<dbReference type="AlphaFoldDB" id="A0A2T6APG3"/>
<dbReference type="EMBL" id="QBKN01000020">
    <property type="protein sequence ID" value="PTX45714.1"/>
    <property type="molecule type" value="Genomic_DNA"/>
</dbReference>
<dbReference type="InterPro" id="IPR001155">
    <property type="entry name" value="OxRdtase_FMN_N"/>
</dbReference>
<dbReference type="GO" id="GO:0016491">
    <property type="term" value="F:oxidoreductase activity"/>
    <property type="evidence" value="ECO:0007669"/>
    <property type="project" value="UniProtKB-KW"/>
</dbReference>
<dbReference type="InterPro" id="IPR051799">
    <property type="entry name" value="NADH_flavin_oxidoreductase"/>
</dbReference>
<keyword evidence="1" id="KW-0285">Flavoprotein</keyword>
<name>A0A2T6APG3_9RHOB</name>
<organism evidence="4 5">
    <name type="scientific">Allosediminivita pacifica</name>
    <dbReference type="NCBI Taxonomy" id="1267769"/>
    <lineage>
        <taxon>Bacteria</taxon>
        <taxon>Pseudomonadati</taxon>
        <taxon>Pseudomonadota</taxon>
        <taxon>Alphaproteobacteria</taxon>
        <taxon>Rhodobacterales</taxon>
        <taxon>Paracoccaceae</taxon>
        <taxon>Allosediminivita</taxon>
    </lineage>
</organism>
<accession>A0A2T6APG3</accession>